<dbReference type="InterPro" id="IPR012338">
    <property type="entry name" value="Beta-lactam/transpept-like"/>
</dbReference>
<dbReference type="GO" id="GO:0008800">
    <property type="term" value="F:beta-lactamase activity"/>
    <property type="evidence" value="ECO:0007669"/>
    <property type="project" value="InterPro"/>
</dbReference>
<name>A0A3N4P835_9FLAO</name>
<evidence type="ECO:0000259" key="2">
    <source>
        <dbReference type="Pfam" id="PF13354"/>
    </source>
</evidence>
<feature type="chain" id="PRO_5018020777" description="Beta-lactamase class A catalytic domain-containing protein" evidence="1">
    <location>
        <begin position="19"/>
        <end position="370"/>
    </location>
</feature>
<protein>
    <recommendedName>
        <fullName evidence="2">Beta-lactamase class A catalytic domain-containing protein</fullName>
    </recommendedName>
</protein>
<accession>A0A3N4P835</accession>
<comment type="caution">
    <text evidence="3">The sequence shown here is derived from an EMBL/GenBank/DDBJ whole genome shotgun (WGS) entry which is preliminary data.</text>
</comment>
<evidence type="ECO:0000313" key="4">
    <source>
        <dbReference type="Proteomes" id="UP000270856"/>
    </source>
</evidence>
<dbReference type="SUPFAM" id="SSF56601">
    <property type="entry name" value="beta-lactamase/transpeptidase-like"/>
    <property type="match status" value="1"/>
</dbReference>
<gene>
    <name evidence="3" type="ORF">EGM88_01025</name>
</gene>
<dbReference type="Proteomes" id="UP000270856">
    <property type="component" value="Unassembled WGS sequence"/>
</dbReference>
<dbReference type="RefSeq" id="WP_123896023.1">
    <property type="nucleotide sequence ID" value="NZ_RPFJ01000002.1"/>
</dbReference>
<keyword evidence="1" id="KW-0732">Signal</keyword>
<dbReference type="GO" id="GO:0030655">
    <property type="term" value="P:beta-lactam antibiotic catabolic process"/>
    <property type="evidence" value="ECO:0007669"/>
    <property type="project" value="InterPro"/>
</dbReference>
<evidence type="ECO:0000313" key="3">
    <source>
        <dbReference type="EMBL" id="RPD99879.1"/>
    </source>
</evidence>
<feature type="signal peptide" evidence="1">
    <location>
        <begin position="1"/>
        <end position="18"/>
    </location>
</feature>
<dbReference type="Gene3D" id="3.40.710.10">
    <property type="entry name" value="DD-peptidase/beta-lactamase superfamily"/>
    <property type="match status" value="1"/>
</dbReference>
<dbReference type="Pfam" id="PF13354">
    <property type="entry name" value="Beta-lactamase2"/>
    <property type="match status" value="1"/>
</dbReference>
<keyword evidence="4" id="KW-1185">Reference proteome</keyword>
<sequence length="370" mass="42706">MRFLLLLVFVFSVSCSQAPLNPLDKALSSKNDKIRRVMDSLEQHEVQILFTEVSKGISKEPTFKDYQFQVNDSNYFYPASTVKFPIAILALEKLNEDNRFDRTTNFFVEGDSLTTTFASEIKKIFAVSDNQSSNRLFEYLGQNEINNRLKSKGIKARISHRLSTPNSDELTTKSLIFYINDSTTTPTQPIVNNSLQKLTINKLKKGKGYMDEGELINEPMDFSLKNYLPLTSLHNIMKQLIFPDIYPKHKQFHLTESDRTFLMEMMNISPRKAGYNSDEYYDSYVKFLVFGDDKEPIPDYIKIYNKIGYAYGYLTDCAYIKNNKTNKEYIITATVHTNKNSIYNDGVYETETIGIPFLAELGRQLVDMDE</sequence>
<dbReference type="InterPro" id="IPR045155">
    <property type="entry name" value="Beta-lactam_cat"/>
</dbReference>
<feature type="domain" description="Beta-lactamase class A catalytic" evidence="2">
    <location>
        <begin position="67"/>
        <end position="333"/>
    </location>
</feature>
<dbReference type="EMBL" id="RPFJ01000002">
    <property type="protein sequence ID" value="RPD99879.1"/>
    <property type="molecule type" value="Genomic_DNA"/>
</dbReference>
<proteinExistence type="predicted"/>
<evidence type="ECO:0000256" key="1">
    <source>
        <dbReference type="SAM" id="SignalP"/>
    </source>
</evidence>
<dbReference type="OrthoDB" id="1884322at2"/>
<dbReference type="AlphaFoldDB" id="A0A3N4P835"/>
<organism evidence="3 4">
    <name type="scientific">Aureibaculum marinum</name>
    <dbReference type="NCBI Taxonomy" id="2487930"/>
    <lineage>
        <taxon>Bacteria</taxon>
        <taxon>Pseudomonadati</taxon>
        <taxon>Bacteroidota</taxon>
        <taxon>Flavobacteriia</taxon>
        <taxon>Flavobacteriales</taxon>
        <taxon>Flavobacteriaceae</taxon>
        <taxon>Aureibaculum</taxon>
    </lineage>
</organism>
<reference evidence="3 4" key="1">
    <citation type="submission" date="2018-11" db="EMBL/GenBank/DDBJ databases">
        <title>Aureibaculum marinum gen. nov., sp. nov., a member of the family Flavobacteriaceae isolated from the Bohai Sea.</title>
        <authorList>
            <person name="Ji X."/>
        </authorList>
    </citation>
    <scope>NUCLEOTIDE SEQUENCE [LARGE SCALE GENOMIC DNA]</scope>
    <source>
        <strain evidence="3 4">BH-SD17</strain>
    </source>
</reference>
<dbReference type="PROSITE" id="PS51257">
    <property type="entry name" value="PROKAR_LIPOPROTEIN"/>
    <property type="match status" value="1"/>
</dbReference>